<comment type="caution">
    <text evidence="2">The sequence shown here is derived from an EMBL/GenBank/DDBJ whole genome shotgun (WGS) entry which is preliminary data.</text>
</comment>
<dbReference type="AlphaFoldDB" id="X0UIS3"/>
<name>X0UIS3_9ZZZZ</name>
<evidence type="ECO:0000256" key="1">
    <source>
        <dbReference type="SAM" id="Coils"/>
    </source>
</evidence>
<accession>X0UIS3</accession>
<feature type="coiled-coil region" evidence="1">
    <location>
        <begin position="41"/>
        <end position="68"/>
    </location>
</feature>
<proteinExistence type="predicted"/>
<organism evidence="2">
    <name type="scientific">marine sediment metagenome</name>
    <dbReference type="NCBI Taxonomy" id="412755"/>
    <lineage>
        <taxon>unclassified sequences</taxon>
        <taxon>metagenomes</taxon>
        <taxon>ecological metagenomes</taxon>
    </lineage>
</organism>
<dbReference type="EMBL" id="BARS01019215">
    <property type="protein sequence ID" value="GAF88405.1"/>
    <property type="molecule type" value="Genomic_DNA"/>
</dbReference>
<sequence>ELEKCYVTVPGTVCAVCDKELDDSDGRHSIYDCLEHIKGINTDLRAQLVEMNDRKNEYRRKLRIARSS</sequence>
<evidence type="ECO:0000313" key="2">
    <source>
        <dbReference type="EMBL" id="GAF88405.1"/>
    </source>
</evidence>
<gene>
    <name evidence="2" type="ORF">S01H1_31166</name>
</gene>
<feature type="non-terminal residue" evidence="2">
    <location>
        <position position="1"/>
    </location>
</feature>
<keyword evidence="1" id="KW-0175">Coiled coil</keyword>
<protein>
    <submittedName>
        <fullName evidence="2">Uncharacterized protein</fullName>
    </submittedName>
</protein>
<reference evidence="2" key="1">
    <citation type="journal article" date="2014" name="Front. Microbiol.">
        <title>High frequency of phylogenetically diverse reductive dehalogenase-homologous genes in deep subseafloor sedimentary metagenomes.</title>
        <authorList>
            <person name="Kawai M."/>
            <person name="Futagami T."/>
            <person name="Toyoda A."/>
            <person name="Takaki Y."/>
            <person name="Nishi S."/>
            <person name="Hori S."/>
            <person name="Arai W."/>
            <person name="Tsubouchi T."/>
            <person name="Morono Y."/>
            <person name="Uchiyama I."/>
            <person name="Ito T."/>
            <person name="Fujiyama A."/>
            <person name="Inagaki F."/>
            <person name="Takami H."/>
        </authorList>
    </citation>
    <scope>NUCLEOTIDE SEQUENCE</scope>
    <source>
        <strain evidence="2">Expedition CK06-06</strain>
    </source>
</reference>